<evidence type="ECO:0000256" key="3">
    <source>
        <dbReference type="ARBA" id="ARBA00022576"/>
    </source>
</evidence>
<feature type="domain" description="Aminomethyltransferase C-terminal" evidence="9">
    <location>
        <begin position="295"/>
        <end position="376"/>
    </location>
</feature>
<evidence type="ECO:0000256" key="7">
    <source>
        <dbReference type="HAMAP-Rule" id="MF_00259"/>
    </source>
</evidence>
<dbReference type="EMBL" id="JBHTEF010000001">
    <property type="protein sequence ID" value="MFC7581644.1"/>
    <property type="molecule type" value="Genomic_DNA"/>
</dbReference>
<accession>A0ABW2SP15</accession>
<dbReference type="Pfam" id="PF08669">
    <property type="entry name" value="GCV_T_C"/>
    <property type="match status" value="1"/>
</dbReference>
<comment type="function">
    <text evidence="7">The glycine cleavage system catalyzes the degradation of glycine.</text>
</comment>
<evidence type="ECO:0000256" key="6">
    <source>
        <dbReference type="ARBA" id="ARBA00047665"/>
    </source>
</evidence>
<dbReference type="SUPFAM" id="SSF103025">
    <property type="entry name" value="Folate-binding domain"/>
    <property type="match status" value="1"/>
</dbReference>
<dbReference type="HAMAP" id="MF_00259">
    <property type="entry name" value="GcvT"/>
    <property type="match status" value="1"/>
</dbReference>
<evidence type="ECO:0000256" key="5">
    <source>
        <dbReference type="ARBA" id="ARBA00031395"/>
    </source>
</evidence>
<dbReference type="PIRSF" id="PIRSF006487">
    <property type="entry name" value="GcvT"/>
    <property type="match status" value="1"/>
</dbReference>
<dbReference type="EC" id="2.1.2.10" evidence="2 7"/>
<evidence type="ECO:0000256" key="2">
    <source>
        <dbReference type="ARBA" id="ARBA00012616"/>
    </source>
</evidence>
<evidence type="ECO:0000256" key="4">
    <source>
        <dbReference type="ARBA" id="ARBA00022679"/>
    </source>
</evidence>
<comment type="subunit">
    <text evidence="7">The glycine cleavage system is composed of four proteins: P, T, L and H.</text>
</comment>
<dbReference type="InterPro" id="IPR028896">
    <property type="entry name" value="GcvT/YgfZ/DmdA"/>
</dbReference>
<gene>
    <name evidence="7 10" type="primary">gcvT</name>
    <name evidence="10" type="ORF">ACFQWG_10610</name>
</gene>
<name>A0ABW2SP15_9ACTO</name>
<dbReference type="InterPro" id="IPR006223">
    <property type="entry name" value="GcvT"/>
</dbReference>
<proteinExistence type="inferred from homology"/>
<comment type="catalytic activity">
    <reaction evidence="6 7">
        <text>N(6)-[(R)-S(8)-aminomethyldihydrolipoyl]-L-lysyl-[protein] + (6S)-5,6,7,8-tetrahydrofolate = N(6)-[(R)-dihydrolipoyl]-L-lysyl-[protein] + (6R)-5,10-methylene-5,6,7,8-tetrahydrofolate + NH4(+)</text>
        <dbReference type="Rhea" id="RHEA:16945"/>
        <dbReference type="Rhea" id="RHEA-COMP:10475"/>
        <dbReference type="Rhea" id="RHEA-COMP:10492"/>
        <dbReference type="ChEBI" id="CHEBI:15636"/>
        <dbReference type="ChEBI" id="CHEBI:28938"/>
        <dbReference type="ChEBI" id="CHEBI:57453"/>
        <dbReference type="ChEBI" id="CHEBI:83100"/>
        <dbReference type="ChEBI" id="CHEBI:83143"/>
        <dbReference type="EC" id="2.1.2.10"/>
    </reaction>
</comment>
<comment type="caution">
    <text evidence="10">The sequence shown here is derived from an EMBL/GenBank/DDBJ whole genome shotgun (WGS) entry which is preliminary data.</text>
</comment>
<dbReference type="InterPro" id="IPR029043">
    <property type="entry name" value="GcvT/YgfZ_C"/>
</dbReference>
<sequence length="382" mass="39991">MLRSPLHSRHGQLGASFTGFAGWEMPLQYSSALAEHHAVRSRAGLFDLSHMGEVRVSGPGALEALNRTFVGDISRLRIGRAKYTMLCDHAGGILDDLIVYRLGDSEFLVVPNAANVAVGVAAMDEGARGLEATVEDRTAATALIAVQGPAAQDILIRALEADGQSAAPVRDVRYYAEVPVVLGGMPAICARTGYTGEDGFELFLPWEAAGGVWDLLMEAGGPAGLVPAGLAARDSLRLEAGMPLCGHELTSETMPYQVGLGRVVALGKPQDFPGRAALERAAREQEAGNGPSPVLVGLSADTRRPLREGFAVLRPASPDDPGTRVVGTVTSGIFSPTLGHAIAMALVDAAVAAPGTALSVDVRGRGQPADVVPLPFLRRERR</sequence>
<keyword evidence="11" id="KW-1185">Reference proteome</keyword>
<evidence type="ECO:0000259" key="9">
    <source>
        <dbReference type="Pfam" id="PF08669"/>
    </source>
</evidence>
<dbReference type="Proteomes" id="UP001596527">
    <property type="component" value="Unassembled WGS sequence"/>
</dbReference>
<protein>
    <recommendedName>
        <fullName evidence="2 7">Aminomethyltransferase</fullName>
        <ecNumber evidence="2 7">2.1.2.10</ecNumber>
    </recommendedName>
    <alternativeName>
        <fullName evidence="5 7">Glycine cleavage system T protein</fullName>
    </alternativeName>
</protein>
<evidence type="ECO:0000313" key="10">
    <source>
        <dbReference type="EMBL" id="MFC7581644.1"/>
    </source>
</evidence>
<reference evidence="11" key="1">
    <citation type="journal article" date="2019" name="Int. J. Syst. Evol. Microbiol.">
        <title>The Global Catalogue of Microorganisms (GCM) 10K type strain sequencing project: providing services to taxonomists for standard genome sequencing and annotation.</title>
        <authorList>
            <consortium name="The Broad Institute Genomics Platform"/>
            <consortium name="The Broad Institute Genome Sequencing Center for Infectious Disease"/>
            <person name="Wu L."/>
            <person name="Ma J."/>
        </authorList>
    </citation>
    <scope>NUCLEOTIDE SEQUENCE [LARGE SCALE GENOMIC DNA]</scope>
    <source>
        <strain evidence="11">CCUG 56698</strain>
    </source>
</reference>
<evidence type="ECO:0000256" key="1">
    <source>
        <dbReference type="ARBA" id="ARBA00008609"/>
    </source>
</evidence>
<dbReference type="NCBIfam" id="NF001567">
    <property type="entry name" value="PRK00389.1"/>
    <property type="match status" value="1"/>
</dbReference>
<dbReference type="Pfam" id="PF01571">
    <property type="entry name" value="GCV_T"/>
    <property type="match status" value="1"/>
</dbReference>
<feature type="domain" description="GCVT N-terminal" evidence="8">
    <location>
        <begin position="6"/>
        <end position="268"/>
    </location>
</feature>
<dbReference type="InterPro" id="IPR022903">
    <property type="entry name" value="GcvT_bac"/>
</dbReference>
<evidence type="ECO:0000259" key="8">
    <source>
        <dbReference type="Pfam" id="PF01571"/>
    </source>
</evidence>
<comment type="similarity">
    <text evidence="1 7">Belongs to the GcvT family.</text>
</comment>
<dbReference type="InterPro" id="IPR027266">
    <property type="entry name" value="TrmE/GcvT-like"/>
</dbReference>
<dbReference type="NCBIfam" id="TIGR00528">
    <property type="entry name" value="gcvT"/>
    <property type="match status" value="1"/>
</dbReference>
<keyword evidence="3 7" id="KW-0032">Aminotransferase</keyword>
<dbReference type="PANTHER" id="PTHR43757">
    <property type="entry name" value="AMINOMETHYLTRANSFERASE"/>
    <property type="match status" value="1"/>
</dbReference>
<evidence type="ECO:0000313" key="11">
    <source>
        <dbReference type="Proteomes" id="UP001596527"/>
    </source>
</evidence>
<dbReference type="PANTHER" id="PTHR43757:SF2">
    <property type="entry name" value="AMINOMETHYLTRANSFERASE, MITOCHONDRIAL"/>
    <property type="match status" value="1"/>
</dbReference>
<dbReference type="RefSeq" id="WP_380975126.1">
    <property type="nucleotide sequence ID" value="NZ_JBHTEF010000001.1"/>
</dbReference>
<keyword evidence="4 7" id="KW-0808">Transferase</keyword>
<organism evidence="10 11">
    <name type="scientific">Schaalia naturae</name>
    <dbReference type="NCBI Taxonomy" id="635203"/>
    <lineage>
        <taxon>Bacteria</taxon>
        <taxon>Bacillati</taxon>
        <taxon>Actinomycetota</taxon>
        <taxon>Actinomycetes</taxon>
        <taxon>Actinomycetales</taxon>
        <taxon>Actinomycetaceae</taxon>
        <taxon>Schaalia</taxon>
    </lineage>
</organism>
<dbReference type="GO" id="GO:0004047">
    <property type="term" value="F:aminomethyltransferase activity"/>
    <property type="evidence" value="ECO:0007669"/>
    <property type="project" value="UniProtKB-EC"/>
</dbReference>
<dbReference type="InterPro" id="IPR013977">
    <property type="entry name" value="GcvT_C"/>
</dbReference>
<dbReference type="Gene3D" id="3.30.1360.120">
    <property type="entry name" value="Probable tRNA modification gtpase trme, domain 1"/>
    <property type="match status" value="1"/>
</dbReference>
<dbReference type="InterPro" id="IPR006222">
    <property type="entry name" value="GCVT_N"/>
</dbReference>
<dbReference type="SUPFAM" id="SSF101790">
    <property type="entry name" value="Aminomethyltransferase beta-barrel domain"/>
    <property type="match status" value="1"/>
</dbReference>